<proteinExistence type="inferred from homology"/>
<evidence type="ECO:0000256" key="7">
    <source>
        <dbReference type="HAMAP-Rule" id="MF_00201"/>
    </source>
</evidence>
<dbReference type="PANTHER" id="PTHR33991:SF1">
    <property type="entry name" value="DNA REPAIR PROTEIN RECO"/>
    <property type="match status" value="1"/>
</dbReference>
<keyword evidence="3 7" id="KW-0227">DNA damage</keyword>
<keyword evidence="4 7" id="KW-0233">DNA recombination</keyword>
<dbReference type="Gene3D" id="1.20.1440.120">
    <property type="entry name" value="Recombination protein O, C-terminal domain"/>
    <property type="match status" value="1"/>
</dbReference>
<dbReference type="InterPro" id="IPR012340">
    <property type="entry name" value="NA-bd_OB-fold"/>
</dbReference>
<evidence type="ECO:0000259" key="8">
    <source>
        <dbReference type="Pfam" id="PF11967"/>
    </source>
</evidence>
<reference evidence="10" key="1">
    <citation type="submission" date="2017-09" db="EMBL/GenBank/DDBJ databases">
        <title>Metaegenomics of thermophilic ammonia-oxidizing enrichment culture.</title>
        <authorList>
            <person name="Kato S."/>
            <person name="Suzuki K."/>
        </authorList>
    </citation>
    <scope>NUCLEOTIDE SEQUENCE [LARGE SCALE GENOMIC DNA]</scope>
</reference>
<dbReference type="InterPro" id="IPR022572">
    <property type="entry name" value="DNA_rep/recomb_RecO_N"/>
</dbReference>
<evidence type="ECO:0000256" key="4">
    <source>
        <dbReference type="ARBA" id="ARBA00023172"/>
    </source>
</evidence>
<evidence type="ECO:0000256" key="1">
    <source>
        <dbReference type="ARBA" id="ARBA00007452"/>
    </source>
</evidence>
<dbReference type="GO" id="GO:0043590">
    <property type="term" value="C:bacterial nucleoid"/>
    <property type="evidence" value="ECO:0007669"/>
    <property type="project" value="TreeGrafter"/>
</dbReference>
<evidence type="ECO:0000256" key="3">
    <source>
        <dbReference type="ARBA" id="ARBA00022763"/>
    </source>
</evidence>
<gene>
    <name evidence="7 9" type="primary">recO</name>
    <name evidence="9" type="ORF">HRbin17_00181</name>
</gene>
<evidence type="ECO:0000256" key="5">
    <source>
        <dbReference type="ARBA" id="ARBA00023204"/>
    </source>
</evidence>
<protein>
    <recommendedName>
        <fullName evidence="2 7">DNA repair protein RecO</fullName>
    </recommendedName>
    <alternativeName>
        <fullName evidence="6 7">Recombination protein O</fullName>
    </alternativeName>
</protein>
<feature type="domain" description="DNA replication/recombination mediator RecO N-terminal" evidence="8">
    <location>
        <begin position="10"/>
        <end position="78"/>
    </location>
</feature>
<dbReference type="EMBL" id="BEHT01000002">
    <property type="protein sequence ID" value="GBC97692.1"/>
    <property type="molecule type" value="Genomic_DNA"/>
</dbReference>
<comment type="similarity">
    <text evidence="1 7">Belongs to the RecO family.</text>
</comment>
<dbReference type="AlphaFoldDB" id="A0A2H5X919"/>
<dbReference type="InterPro" id="IPR003717">
    <property type="entry name" value="RecO"/>
</dbReference>
<evidence type="ECO:0000256" key="6">
    <source>
        <dbReference type="ARBA" id="ARBA00033409"/>
    </source>
</evidence>
<dbReference type="Gene3D" id="2.40.50.140">
    <property type="entry name" value="Nucleic acid-binding proteins"/>
    <property type="match status" value="1"/>
</dbReference>
<dbReference type="Pfam" id="PF11967">
    <property type="entry name" value="RecO_N"/>
    <property type="match status" value="1"/>
</dbReference>
<comment type="caution">
    <text evidence="9">The sequence shown here is derived from an EMBL/GenBank/DDBJ whole genome shotgun (WGS) entry which is preliminary data.</text>
</comment>
<dbReference type="SUPFAM" id="SSF50249">
    <property type="entry name" value="Nucleic acid-binding proteins"/>
    <property type="match status" value="1"/>
</dbReference>
<evidence type="ECO:0000256" key="2">
    <source>
        <dbReference type="ARBA" id="ARBA00021310"/>
    </source>
</evidence>
<dbReference type="SUPFAM" id="SSF57863">
    <property type="entry name" value="ArfGap/RecO-like zinc finger"/>
    <property type="match status" value="1"/>
</dbReference>
<sequence length="264" mass="29621">MLLIPRVTVTTALVLRAEAWREKDRLLVLLTRERGKVTALAQGAQRPQNRLVAAAQTGVQAVFWLARGRERDRVTDVLITHLPQRLRSDGMALTAFGVLAEVLKLATPAEAPDAALFDEVVALYARLEAGAPVHKWLVTVLIRLLWRFGWMPYLLDCAICRQPIGGSETVFAPSAGGALCGGCAVHCRLPDRQTVTVATLRALDALWREPRLMDTLHLRPVLWEQAIGLLRSVWCYHLESDLRAWRVWHQWSGRRTPSVLLPRP</sequence>
<dbReference type="InterPro" id="IPR042242">
    <property type="entry name" value="RecO_C"/>
</dbReference>
<dbReference type="HAMAP" id="MF_00201">
    <property type="entry name" value="RecO"/>
    <property type="match status" value="1"/>
</dbReference>
<keyword evidence="5 7" id="KW-0234">DNA repair</keyword>
<accession>A0A2H5X919</accession>
<dbReference type="Pfam" id="PF02565">
    <property type="entry name" value="RecO_C"/>
    <property type="match status" value="1"/>
</dbReference>
<dbReference type="GO" id="GO:0006302">
    <property type="term" value="P:double-strand break repair"/>
    <property type="evidence" value="ECO:0007669"/>
    <property type="project" value="TreeGrafter"/>
</dbReference>
<dbReference type="GO" id="GO:0006310">
    <property type="term" value="P:DNA recombination"/>
    <property type="evidence" value="ECO:0007669"/>
    <property type="project" value="UniProtKB-UniRule"/>
</dbReference>
<name>A0A2H5X919_9BACT</name>
<dbReference type="NCBIfam" id="TIGR00613">
    <property type="entry name" value="reco"/>
    <property type="match status" value="1"/>
</dbReference>
<comment type="function">
    <text evidence="7">Involved in DNA repair and RecF pathway recombination.</text>
</comment>
<organism evidence="9 10">
    <name type="scientific">Candidatus Fervidibacter japonicus</name>
    <dbReference type="NCBI Taxonomy" id="2035412"/>
    <lineage>
        <taxon>Bacteria</taxon>
        <taxon>Candidatus Fervidibacterota</taxon>
        <taxon>Candidatus Fervidibacter</taxon>
    </lineage>
</organism>
<dbReference type="InterPro" id="IPR037278">
    <property type="entry name" value="ARFGAP/RecO"/>
</dbReference>
<evidence type="ECO:0000313" key="9">
    <source>
        <dbReference type="EMBL" id="GBC97692.1"/>
    </source>
</evidence>
<dbReference type="PANTHER" id="PTHR33991">
    <property type="entry name" value="DNA REPAIR PROTEIN RECO"/>
    <property type="match status" value="1"/>
</dbReference>
<dbReference type="Proteomes" id="UP000236173">
    <property type="component" value="Unassembled WGS sequence"/>
</dbReference>
<evidence type="ECO:0000313" key="10">
    <source>
        <dbReference type="Proteomes" id="UP000236173"/>
    </source>
</evidence>